<dbReference type="InterPro" id="IPR003000">
    <property type="entry name" value="Sirtuin"/>
</dbReference>
<dbReference type="PANTHER" id="PTHR11085">
    <property type="entry name" value="NAD-DEPENDENT PROTEIN DEACYLASE SIRTUIN-5, MITOCHONDRIAL-RELATED"/>
    <property type="match status" value="1"/>
</dbReference>
<dbReference type="GO" id="GO:0034979">
    <property type="term" value="F:NAD-dependent protein lysine deacetylase activity"/>
    <property type="evidence" value="ECO:0007669"/>
    <property type="project" value="UniProtKB-EC"/>
</dbReference>
<proteinExistence type="predicted"/>
<dbReference type="SUPFAM" id="SSF52467">
    <property type="entry name" value="DHS-like NAD/FAD-binding domain"/>
    <property type="match status" value="1"/>
</dbReference>
<evidence type="ECO:0000256" key="1">
    <source>
        <dbReference type="ARBA" id="ARBA00012928"/>
    </source>
</evidence>
<keyword evidence="6" id="KW-0012">Acyltransferase</keyword>
<dbReference type="PROSITE" id="PS50305">
    <property type="entry name" value="SIRTUIN"/>
    <property type="match status" value="1"/>
</dbReference>
<protein>
    <recommendedName>
        <fullName evidence="1">protein acetyllysine N-acetyltransferase</fullName>
        <ecNumber evidence="1">2.3.1.286</ecNumber>
    </recommendedName>
</protein>
<evidence type="ECO:0000259" key="5">
    <source>
        <dbReference type="PROSITE" id="PS50305"/>
    </source>
</evidence>
<dbReference type="InterPro" id="IPR050134">
    <property type="entry name" value="NAD-dep_sirtuin_deacylases"/>
</dbReference>
<keyword evidence="7" id="KW-1185">Reference proteome</keyword>
<dbReference type="InterPro" id="IPR026591">
    <property type="entry name" value="Sirtuin_cat_small_dom_sf"/>
</dbReference>
<dbReference type="InterPro" id="IPR029035">
    <property type="entry name" value="DHS-like_NAD/FAD-binding_dom"/>
</dbReference>
<dbReference type="Gene3D" id="3.40.50.1220">
    <property type="entry name" value="TPP-binding domain"/>
    <property type="match status" value="1"/>
</dbReference>
<evidence type="ECO:0000313" key="6">
    <source>
        <dbReference type="EMBL" id="MCG2587109.1"/>
    </source>
</evidence>
<accession>A0ABS9K8C8</accession>
<gene>
    <name evidence="6" type="ORF">L6773_00930</name>
</gene>
<evidence type="ECO:0000256" key="4">
    <source>
        <dbReference type="PROSITE-ProRule" id="PRU00236"/>
    </source>
</evidence>
<dbReference type="Proteomes" id="UP001165366">
    <property type="component" value="Unassembled WGS sequence"/>
</dbReference>
<dbReference type="EC" id="2.3.1.286" evidence="1"/>
<comment type="caution">
    <text evidence="4">Lacks conserved residue(s) required for the propagation of feature annotation.</text>
</comment>
<evidence type="ECO:0000256" key="2">
    <source>
        <dbReference type="ARBA" id="ARBA00022679"/>
    </source>
</evidence>
<dbReference type="InterPro" id="IPR026590">
    <property type="entry name" value="Ssirtuin_cat_dom"/>
</dbReference>
<organism evidence="6 7">
    <name type="scientific">Rhodohalobacter sulfatireducens</name>
    <dbReference type="NCBI Taxonomy" id="2911366"/>
    <lineage>
        <taxon>Bacteria</taxon>
        <taxon>Pseudomonadati</taxon>
        <taxon>Balneolota</taxon>
        <taxon>Balneolia</taxon>
        <taxon>Balneolales</taxon>
        <taxon>Balneolaceae</taxon>
        <taxon>Rhodohalobacter</taxon>
    </lineage>
</organism>
<dbReference type="RefSeq" id="WP_237851955.1">
    <property type="nucleotide sequence ID" value="NZ_JAKLWS010000001.1"/>
</dbReference>
<comment type="caution">
    <text evidence="6">The sequence shown here is derived from an EMBL/GenBank/DDBJ whole genome shotgun (WGS) entry which is preliminary data.</text>
</comment>
<evidence type="ECO:0000313" key="7">
    <source>
        <dbReference type="Proteomes" id="UP001165366"/>
    </source>
</evidence>
<dbReference type="EMBL" id="JAKLWS010000001">
    <property type="protein sequence ID" value="MCG2587109.1"/>
    <property type="molecule type" value="Genomic_DNA"/>
</dbReference>
<keyword evidence="2 6" id="KW-0808">Transferase</keyword>
<evidence type="ECO:0000256" key="3">
    <source>
        <dbReference type="ARBA" id="ARBA00023027"/>
    </source>
</evidence>
<keyword evidence="3" id="KW-0520">NAD</keyword>
<dbReference type="PANTHER" id="PTHR11085:SF10">
    <property type="entry name" value="NAD-DEPENDENT PROTEIN DEACYLASE SIRTUIN-5, MITOCHONDRIAL-RELATED"/>
    <property type="match status" value="1"/>
</dbReference>
<dbReference type="NCBIfam" id="NF001753">
    <property type="entry name" value="PRK00481.1-3"/>
    <property type="match status" value="1"/>
</dbReference>
<reference evidence="6" key="1">
    <citation type="submission" date="2022-01" db="EMBL/GenBank/DDBJ databases">
        <authorList>
            <person name="Wang Y."/>
        </authorList>
    </citation>
    <scope>NUCLEOTIDE SEQUENCE</scope>
    <source>
        <strain evidence="6">WB101</strain>
    </source>
</reference>
<reference evidence="6" key="2">
    <citation type="submission" date="2024-05" db="EMBL/GenBank/DDBJ databases">
        <title>Rhodohalobacter halophilus gen. nov., sp. nov., a moderately halophilic member of the family Balneolaceae.</title>
        <authorList>
            <person name="Xia J."/>
        </authorList>
    </citation>
    <scope>NUCLEOTIDE SEQUENCE</scope>
    <source>
        <strain evidence="6">WB101</strain>
    </source>
</reference>
<dbReference type="Pfam" id="PF02146">
    <property type="entry name" value="SIR2"/>
    <property type="match status" value="1"/>
</dbReference>
<feature type="domain" description="Deacetylase sirtuin-type" evidence="5">
    <location>
        <begin position="1"/>
        <end position="249"/>
    </location>
</feature>
<sequence length="249" mass="28685">MSLLLNSKGKESSLVQAVKVAKEIFVVTGAGISQESGVPTFRSKGGWWKKLNPEKLATGRAFKDNPEKVWQWYDYRRKMLSEVEPNQAHKSIAQWEKSGKKVIILTQNVDNLHERAGSNNVFHIHGNIWQLKCLENNHVYRDERPQLPELPPKCKYCQSICRPNVVWFDEDLEEELVEQIEHLVGNSFFDLILSIGTTSYFDYIRKWTLKAAESKAMLIEINPEQTLLSGDADECVRHPVSKLFEKENI</sequence>
<name>A0ABS9K8C8_9BACT</name>
<dbReference type="Gene3D" id="3.30.1600.10">
    <property type="entry name" value="SIR2/SIRT2 'Small Domain"/>
    <property type="match status" value="1"/>
</dbReference>